<dbReference type="OrthoDB" id="7828598at2"/>
<evidence type="ECO:0000256" key="1">
    <source>
        <dbReference type="SAM" id="MobiDB-lite"/>
    </source>
</evidence>
<protein>
    <submittedName>
        <fullName evidence="2">TetR family transcriptional regulator</fullName>
    </submittedName>
</protein>
<feature type="region of interest" description="Disordered" evidence="1">
    <location>
        <begin position="196"/>
        <end position="215"/>
    </location>
</feature>
<proteinExistence type="predicted"/>
<evidence type="ECO:0000313" key="3">
    <source>
        <dbReference type="Proteomes" id="UP000223527"/>
    </source>
</evidence>
<feature type="compositionally biased region" description="Pro residues" evidence="1">
    <location>
        <begin position="201"/>
        <end position="215"/>
    </location>
</feature>
<dbReference type="Proteomes" id="UP000223527">
    <property type="component" value="Unassembled WGS sequence"/>
</dbReference>
<accession>A0A2C7A0D4</accession>
<organism evidence="2 3">
    <name type="scientific">Teichococcus rhizosphaerae</name>
    <dbReference type="NCBI Taxonomy" id="1335062"/>
    <lineage>
        <taxon>Bacteria</taxon>
        <taxon>Pseudomonadati</taxon>
        <taxon>Pseudomonadota</taxon>
        <taxon>Alphaproteobacteria</taxon>
        <taxon>Acetobacterales</taxon>
        <taxon>Roseomonadaceae</taxon>
        <taxon>Roseomonas</taxon>
    </lineage>
</organism>
<dbReference type="EMBL" id="PDNU01000043">
    <property type="protein sequence ID" value="PHK93518.1"/>
    <property type="molecule type" value="Genomic_DNA"/>
</dbReference>
<dbReference type="Gene3D" id="1.10.357.10">
    <property type="entry name" value="Tetracycline Repressor, domain 2"/>
    <property type="match status" value="1"/>
</dbReference>
<dbReference type="AlphaFoldDB" id="A0A2C7A0D4"/>
<dbReference type="SUPFAM" id="SSF46689">
    <property type="entry name" value="Homeodomain-like"/>
    <property type="match status" value="1"/>
</dbReference>
<sequence>MTDASLPPDENRLHDALWALVAERGWHGFTLAELAERSGTSLAGLHEVADGKFALLRQHARAVDKAVLADAGLNTGGAPRDRLFDTLMRRIDALQPHRAGLVRFGRDMRRDPALSLALAPVLAASMQWMLEAARIESGGLQGLLRVKGLSAVWIATLRAWEQDDSQDLGPTMAALDRALDKAERAARMLRLDMGEVAGGAAPPPPVPPAAPDIVT</sequence>
<dbReference type="RefSeq" id="WP_099096914.1">
    <property type="nucleotide sequence ID" value="NZ_PDNU01000043.1"/>
</dbReference>
<comment type="caution">
    <text evidence="2">The sequence shown here is derived from an EMBL/GenBank/DDBJ whole genome shotgun (WGS) entry which is preliminary data.</text>
</comment>
<gene>
    <name evidence="2" type="ORF">CR162_17980</name>
</gene>
<name>A0A2C7A0D4_9PROT</name>
<dbReference type="InterPro" id="IPR009057">
    <property type="entry name" value="Homeodomain-like_sf"/>
</dbReference>
<keyword evidence="3" id="KW-1185">Reference proteome</keyword>
<reference evidence="2 3" key="1">
    <citation type="submission" date="2017-10" db="EMBL/GenBank/DDBJ databases">
        <authorList>
            <person name="Banno H."/>
            <person name="Chua N.-H."/>
        </authorList>
    </citation>
    <scope>NUCLEOTIDE SEQUENCE [LARGE SCALE GENOMIC DNA]</scope>
    <source>
        <strain evidence="2 3">YW11</strain>
    </source>
</reference>
<evidence type="ECO:0000313" key="2">
    <source>
        <dbReference type="EMBL" id="PHK93518.1"/>
    </source>
</evidence>